<dbReference type="Gene3D" id="3.10.450.50">
    <property type="match status" value="1"/>
</dbReference>
<evidence type="ECO:0000313" key="1">
    <source>
        <dbReference type="EMBL" id="KAK3169345.1"/>
    </source>
</evidence>
<proteinExistence type="predicted"/>
<dbReference type="Proteomes" id="UP001276659">
    <property type="component" value="Unassembled WGS sequence"/>
</dbReference>
<comment type="caution">
    <text evidence="1">The sequence shown here is derived from an EMBL/GenBank/DDBJ whole genome shotgun (WGS) entry which is preliminary data.</text>
</comment>
<protein>
    <recommendedName>
        <fullName evidence="3">SnoaL-like domain-containing protein</fullName>
    </recommendedName>
</protein>
<accession>A0AAE0DHE8</accession>
<organism evidence="1 2">
    <name type="scientific">Lepraria neglecta</name>
    <dbReference type="NCBI Taxonomy" id="209136"/>
    <lineage>
        <taxon>Eukaryota</taxon>
        <taxon>Fungi</taxon>
        <taxon>Dikarya</taxon>
        <taxon>Ascomycota</taxon>
        <taxon>Pezizomycotina</taxon>
        <taxon>Lecanoromycetes</taxon>
        <taxon>OSLEUM clade</taxon>
        <taxon>Lecanoromycetidae</taxon>
        <taxon>Lecanorales</taxon>
        <taxon>Lecanorineae</taxon>
        <taxon>Stereocaulaceae</taxon>
        <taxon>Lepraria</taxon>
    </lineage>
</organism>
<reference evidence="1" key="1">
    <citation type="submission" date="2022-11" db="EMBL/GenBank/DDBJ databases">
        <title>Chromosomal genome sequence assembly and mating type (MAT) locus characterization of the leprose asexual lichenized fungus Lepraria neglecta (Nyl.) Erichsen.</title>
        <authorList>
            <person name="Allen J.L."/>
            <person name="Pfeffer B."/>
        </authorList>
    </citation>
    <scope>NUCLEOTIDE SEQUENCE</scope>
    <source>
        <strain evidence="1">Allen 5258</strain>
    </source>
</reference>
<dbReference type="InterPro" id="IPR032710">
    <property type="entry name" value="NTF2-like_dom_sf"/>
</dbReference>
<evidence type="ECO:0000313" key="2">
    <source>
        <dbReference type="Proteomes" id="UP001276659"/>
    </source>
</evidence>
<evidence type="ECO:0008006" key="3">
    <source>
        <dbReference type="Google" id="ProtNLM"/>
    </source>
</evidence>
<dbReference type="AlphaFoldDB" id="A0AAE0DHE8"/>
<keyword evidence="2" id="KW-1185">Reference proteome</keyword>
<dbReference type="SUPFAM" id="SSF54427">
    <property type="entry name" value="NTF2-like"/>
    <property type="match status" value="1"/>
</dbReference>
<name>A0AAE0DHE8_9LECA</name>
<dbReference type="EMBL" id="JASNWA010000009">
    <property type="protein sequence ID" value="KAK3169345.1"/>
    <property type="molecule type" value="Genomic_DNA"/>
</dbReference>
<sequence>MPYPTRSQILAILRPLSNPPAGNNEFFAHVRDDVNWTVTGHMMLSGTWKTKDSYRAATFAKIGPLFAEPGMKLEVPGGEEGIVVGEDGRAVVELKTVDTYTKSGALYDQHYSWHMWFDKDSMVTKVRVFMDTAHLEKVLGDELEKQKKE</sequence>
<gene>
    <name evidence="1" type="ORF">OEA41_008728</name>
</gene>